<keyword evidence="2" id="KW-1133">Transmembrane helix</keyword>
<dbReference type="EMBL" id="MQTW01000870">
    <property type="protein sequence ID" value="RYC78892.1"/>
    <property type="molecule type" value="Genomic_DNA"/>
</dbReference>
<dbReference type="Gene3D" id="3.40.50.300">
    <property type="entry name" value="P-loop containing nucleotide triphosphate hydrolases"/>
    <property type="match status" value="1"/>
</dbReference>
<feature type="compositionally biased region" description="Basic and acidic residues" evidence="1">
    <location>
        <begin position="26"/>
        <end position="36"/>
    </location>
</feature>
<comment type="caution">
    <text evidence="4">The sequence shown here is derived from an EMBL/GenBank/DDBJ whole genome shotgun (WGS) entry which is preliminary data.</text>
</comment>
<evidence type="ECO:0000313" key="4">
    <source>
        <dbReference type="EMBL" id="RYC78892.1"/>
    </source>
</evidence>
<protein>
    <recommendedName>
        <fullName evidence="3">G domain-containing protein</fullName>
    </recommendedName>
</protein>
<keyword evidence="2" id="KW-0472">Membrane</keyword>
<keyword evidence="2" id="KW-0812">Transmembrane</keyword>
<proteinExistence type="predicted"/>
<feature type="transmembrane region" description="Helical" evidence="2">
    <location>
        <begin position="308"/>
        <end position="331"/>
    </location>
</feature>
<gene>
    <name evidence="4" type="ORF">BFJ63_vAg18234</name>
</gene>
<dbReference type="SUPFAM" id="SSF52540">
    <property type="entry name" value="P-loop containing nucleoside triphosphate hydrolases"/>
    <property type="match status" value="1"/>
</dbReference>
<feature type="domain" description="G" evidence="3">
    <location>
        <begin position="63"/>
        <end position="172"/>
    </location>
</feature>
<evidence type="ECO:0000313" key="5">
    <source>
        <dbReference type="Proteomes" id="UP000290540"/>
    </source>
</evidence>
<accession>A0A4Q2UXW3</accession>
<feature type="region of interest" description="Disordered" evidence="1">
    <location>
        <begin position="25"/>
        <end position="55"/>
    </location>
</feature>
<dbReference type="Pfam" id="PF01926">
    <property type="entry name" value="MMR_HSR1"/>
    <property type="match status" value="1"/>
</dbReference>
<evidence type="ECO:0000256" key="1">
    <source>
        <dbReference type="SAM" id="MobiDB-lite"/>
    </source>
</evidence>
<dbReference type="GO" id="GO:0005525">
    <property type="term" value="F:GTP binding"/>
    <property type="evidence" value="ECO:0007669"/>
    <property type="project" value="InterPro"/>
</dbReference>
<dbReference type="CDD" id="cd00882">
    <property type="entry name" value="Ras_like_GTPase"/>
    <property type="match status" value="1"/>
</dbReference>
<sequence>MMPKEVQPLFFSLSLAAELHSMATNEKTEGDIEESHAPAGDTFEEKTESPNPSENPELDVKIILVIGPAGAGKTSLLKLLTGVDLDIEHTLDHGMASIDIDIALCNDLTPYLFIDTPGFGHAASRPGDIKKLIYAILGFYTRTRGGIHGIIYVQDITVDRTMPGMQEATEFLEKLATQPIRQQITFITTKWDIPRSVTKLMRKCEAIEADLKGSAWAKFNVGRPQGSTYFRHGVDCVEDSDEEKQDGRSALLSNVMAHYTDASAKALTMPFSQWTFKQQSFTIATVAGEIVLVGGGIVFGEFLICCGIYLVASGAVPVAVSLGAAGLVFSIQL</sequence>
<evidence type="ECO:0000259" key="3">
    <source>
        <dbReference type="Pfam" id="PF01926"/>
    </source>
</evidence>
<name>A0A4Q2UXW3_FUSOX</name>
<dbReference type="AlphaFoldDB" id="A0A4Q2UXW3"/>
<organism evidence="4 5">
    <name type="scientific">Fusarium oxysporum f. sp. narcissi</name>
    <dbReference type="NCBI Taxonomy" id="451672"/>
    <lineage>
        <taxon>Eukaryota</taxon>
        <taxon>Fungi</taxon>
        <taxon>Dikarya</taxon>
        <taxon>Ascomycota</taxon>
        <taxon>Pezizomycotina</taxon>
        <taxon>Sordariomycetes</taxon>
        <taxon>Hypocreomycetidae</taxon>
        <taxon>Hypocreales</taxon>
        <taxon>Nectriaceae</taxon>
        <taxon>Fusarium</taxon>
        <taxon>Fusarium oxysporum species complex</taxon>
    </lineage>
</organism>
<reference evidence="4 5" key="1">
    <citation type="submission" date="2016-12" db="EMBL/GenBank/DDBJ databases">
        <title>Draft genome sequence of Fusarium oxysporum causing rot on Narcissus.</title>
        <authorList>
            <person name="Armitage A.D."/>
            <person name="Taylor A."/>
            <person name="Clarkson J.P."/>
            <person name="Harrison R.J."/>
            <person name="Jackson A.C."/>
        </authorList>
    </citation>
    <scope>NUCLEOTIDE SEQUENCE [LARGE SCALE GENOMIC DNA]</scope>
    <source>
        <strain evidence="4 5">N139</strain>
    </source>
</reference>
<dbReference type="InterPro" id="IPR006073">
    <property type="entry name" value="GTP-bd"/>
</dbReference>
<evidence type="ECO:0000256" key="2">
    <source>
        <dbReference type="SAM" id="Phobius"/>
    </source>
</evidence>
<dbReference type="Proteomes" id="UP000290540">
    <property type="component" value="Unassembled WGS sequence"/>
</dbReference>
<dbReference type="InterPro" id="IPR027417">
    <property type="entry name" value="P-loop_NTPase"/>
</dbReference>